<protein>
    <recommendedName>
        <fullName evidence="3">3-isopropylmalate dehydratase small subunit</fullName>
        <ecNumber evidence="3">4.2.1.33</ecNumber>
    </recommendedName>
    <alternativeName>
        <fullName evidence="3">Alpha-IPM isomerase</fullName>
        <shortName evidence="3">IPMI</shortName>
    </alternativeName>
    <alternativeName>
        <fullName evidence="3">Isopropylmalate isomerase</fullName>
    </alternativeName>
</protein>
<dbReference type="PANTHER" id="PTHR43345">
    <property type="entry name" value="3-ISOPROPYLMALATE DEHYDRATASE SMALL SUBUNIT 2-RELATED-RELATED"/>
    <property type="match status" value="1"/>
</dbReference>
<comment type="similarity">
    <text evidence="1 3">Belongs to the LeuD family. LeuD type 2 subfamily.</text>
</comment>
<keyword evidence="3" id="KW-0028">Amino-acid biosynthesis</keyword>
<evidence type="ECO:0000259" key="4">
    <source>
        <dbReference type="Pfam" id="PF00694"/>
    </source>
</evidence>
<sequence>MIFKGRTFTFGDNIDTDVIIPTKYLVTNSPDELKAHCMEGIDTEFAKDVCSNDIIVAGENFGCGSSREHAVLAISGCGVRLIIAKSFARIFFRNCLNRGIYPLEFKHTDQIDRGNIIFVDTDRGILKNETKNEEYEIPKFDAFITELIELGGIIPYARKQLNIR</sequence>
<keyword evidence="3" id="KW-0432">Leucine biosynthesis</keyword>
<dbReference type="Gene3D" id="3.20.19.10">
    <property type="entry name" value="Aconitase, domain 4"/>
    <property type="match status" value="1"/>
</dbReference>
<feature type="domain" description="Aconitase A/isopropylmalate dehydratase small subunit swivel" evidence="4">
    <location>
        <begin position="39"/>
        <end position="107"/>
    </location>
</feature>
<dbReference type="InterPro" id="IPR011827">
    <property type="entry name" value="LeuD_type2/HacB/DmdB"/>
</dbReference>
<dbReference type="NCBIfam" id="TIGR02087">
    <property type="entry name" value="LEUD_arch"/>
    <property type="match status" value="1"/>
</dbReference>
<evidence type="ECO:0000256" key="1">
    <source>
        <dbReference type="ARBA" id="ARBA00009869"/>
    </source>
</evidence>
<comment type="pathway">
    <text evidence="3">Amino-acid biosynthesis; L-leucine biosynthesis; L-leucine from 3-methyl-2-oxobutanoate: step 2/4.</text>
</comment>
<name>A0A5D8QA82_9THEO</name>
<dbReference type="PANTHER" id="PTHR43345:SF2">
    <property type="entry name" value="3-ISOPROPYLMALATE DEHYDRATASE SMALL SUBUNIT 1"/>
    <property type="match status" value="1"/>
</dbReference>
<dbReference type="UniPathway" id="UPA00048">
    <property type="reaction ID" value="UER00071"/>
</dbReference>
<dbReference type="EC" id="4.2.1.33" evidence="3"/>
<comment type="catalytic activity">
    <reaction evidence="3">
        <text>(2R,3S)-3-isopropylmalate = (2S)-2-isopropylmalate</text>
        <dbReference type="Rhea" id="RHEA:32287"/>
        <dbReference type="ChEBI" id="CHEBI:1178"/>
        <dbReference type="ChEBI" id="CHEBI:35121"/>
        <dbReference type="EC" id="4.2.1.33"/>
    </reaction>
</comment>
<evidence type="ECO:0000256" key="2">
    <source>
        <dbReference type="ARBA" id="ARBA00023239"/>
    </source>
</evidence>
<dbReference type="InterPro" id="IPR033940">
    <property type="entry name" value="IPMI_Swivel"/>
</dbReference>
<evidence type="ECO:0000313" key="5">
    <source>
        <dbReference type="EMBL" id="TZE81510.1"/>
    </source>
</evidence>
<dbReference type="AlphaFoldDB" id="A0A5D8QA82"/>
<keyword evidence="3" id="KW-0100">Branched-chain amino acid biosynthesis</keyword>
<evidence type="ECO:0000313" key="6">
    <source>
        <dbReference type="Proteomes" id="UP000322976"/>
    </source>
</evidence>
<dbReference type="GO" id="GO:0003861">
    <property type="term" value="F:3-isopropylmalate dehydratase activity"/>
    <property type="evidence" value="ECO:0007669"/>
    <property type="project" value="UniProtKB-UniRule"/>
</dbReference>
<dbReference type="HAMAP" id="MF_01032">
    <property type="entry name" value="LeuD_type2"/>
    <property type="match status" value="1"/>
</dbReference>
<evidence type="ECO:0000256" key="3">
    <source>
        <dbReference type="HAMAP-Rule" id="MF_01032"/>
    </source>
</evidence>
<comment type="function">
    <text evidence="3">Catalyzes the isomerization between 2-isopropylmalate and 3-isopropylmalate, via the formation of 2-isopropylmaleate.</text>
</comment>
<comment type="caution">
    <text evidence="5">The sequence shown here is derived from an EMBL/GenBank/DDBJ whole genome shotgun (WGS) entry which is preliminary data.</text>
</comment>
<proteinExistence type="inferred from homology"/>
<dbReference type="CDD" id="cd01577">
    <property type="entry name" value="IPMI_Swivel"/>
    <property type="match status" value="1"/>
</dbReference>
<dbReference type="RefSeq" id="WP_149545663.1">
    <property type="nucleotide sequence ID" value="NZ_VTPS01000013.1"/>
</dbReference>
<dbReference type="EMBL" id="VTPS01000013">
    <property type="protein sequence ID" value="TZE81510.1"/>
    <property type="molecule type" value="Genomic_DNA"/>
</dbReference>
<keyword evidence="2 3" id="KW-0456">Lyase</keyword>
<organism evidence="5 6">
    <name type="scientific">Calorimonas adulescens</name>
    <dbReference type="NCBI Taxonomy" id="2606906"/>
    <lineage>
        <taxon>Bacteria</taxon>
        <taxon>Bacillati</taxon>
        <taxon>Bacillota</taxon>
        <taxon>Clostridia</taxon>
        <taxon>Thermoanaerobacterales</taxon>
        <taxon>Thermoanaerobacteraceae</taxon>
        <taxon>Calorimonas</taxon>
    </lineage>
</organism>
<dbReference type="GO" id="GO:0009098">
    <property type="term" value="P:L-leucine biosynthetic process"/>
    <property type="evidence" value="ECO:0007669"/>
    <property type="project" value="UniProtKB-UniRule"/>
</dbReference>
<dbReference type="InterPro" id="IPR015928">
    <property type="entry name" value="Aconitase/3IPM_dehydase_swvl"/>
</dbReference>
<dbReference type="Proteomes" id="UP000322976">
    <property type="component" value="Unassembled WGS sequence"/>
</dbReference>
<gene>
    <name evidence="3" type="primary">leuD</name>
    <name evidence="5" type="ORF">FWJ32_09215</name>
</gene>
<dbReference type="Pfam" id="PF00694">
    <property type="entry name" value="Aconitase_C"/>
    <property type="match status" value="1"/>
</dbReference>
<dbReference type="InterPro" id="IPR050075">
    <property type="entry name" value="LeuD"/>
</dbReference>
<accession>A0A5D8QA82</accession>
<reference evidence="5 6" key="1">
    <citation type="submission" date="2019-08" db="EMBL/GenBank/DDBJ databases">
        <title>Calorimonas adulescens gen. nov., sp. nov., an anaerobic thermophilic bacterium from Sakhalin hot spring.</title>
        <authorList>
            <person name="Khomyakova M.A."/>
            <person name="Merkel A.Y."/>
            <person name="Novikov A."/>
            <person name="Bonch-Osmolovskaya E.A."/>
            <person name="Slobodkin A.I."/>
        </authorList>
    </citation>
    <scope>NUCLEOTIDE SEQUENCE [LARGE SCALE GENOMIC DNA]</scope>
    <source>
        <strain evidence="5 6">A05MB</strain>
    </source>
</reference>
<keyword evidence="6" id="KW-1185">Reference proteome</keyword>
<dbReference type="SUPFAM" id="SSF52016">
    <property type="entry name" value="LeuD/IlvD-like"/>
    <property type="match status" value="1"/>
</dbReference>
<comment type="subunit">
    <text evidence="3">Heterodimer of LeuC and LeuD.</text>
</comment>
<dbReference type="InterPro" id="IPR000573">
    <property type="entry name" value="AconitaseA/IPMdHydase_ssu_swvl"/>
</dbReference>